<organism evidence="17 18">
    <name type="scientific">Romboutsia maritimum</name>
    <dbReference type="NCBI Taxonomy" id="2020948"/>
    <lineage>
        <taxon>Bacteria</taxon>
        <taxon>Bacillati</taxon>
        <taxon>Bacillota</taxon>
        <taxon>Clostridia</taxon>
        <taxon>Peptostreptococcales</taxon>
        <taxon>Peptostreptococcaceae</taxon>
        <taxon>Romboutsia</taxon>
    </lineage>
</organism>
<dbReference type="PROSITE" id="PS00211">
    <property type="entry name" value="ABC_TRANSPORTER_1"/>
    <property type="match status" value="1"/>
</dbReference>
<evidence type="ECO:0000256" key="4">
    <source>
        <dbReference type="ARBA" id="ARBA00022475"/>
    </source>
</evidence>
<dbReference type="EMBL" id="NOJZ02000002">
    <property type="protein sequence ID" value="RDY24618.1"/>
    <property type="molecule type" value="Genomic_DNA"/>
</dbReference>
<sequence>MNKDNLVLDIENLVVDFNVKSDVIRAVDNVNLKVKKGKITVLVGESGSGKSVTATSVMGLLDRNAKIVSGLIKVKGKDVSKMNKKEKKYFRGKDVGMIFQNPMQSLNPLLKVESLVSEAIMAHSNITKKQASEETVALLERVHLSNPREILKKYPFQLSGGMCQRVMIAIAMAMKPSLLIADEPTTALDVTVQVQILNEICNMVKTTNTGVLFITHDLGIVAEIADYVYVMKNGKIVEMGDVYKIFKEPEHEYTKKLLSSII</sequence>
<dbReference type="PANTHER" id="PTHR43297:SF13">
    <property type="entry name" value="NICKEL ABC TRANSPORTER, ATP-BINDING PROTEIN"/>
    <property type="match status" value="1"/>
</dbReference>
<dbReference type="Proteomes" id="UP000243494">
    <property type="component" value="Unassembled WGS sequence"/>
</dbReference>
<dbReference type="PANTHER" id="PTHR43297">
    <property type="entry name" value="OLIGOPEPTIDE TRANSPORT ATP-BINDING PROTEIN APPD"/>
    <property type="match status" value="1"/>
</dbReference>
<name>A0A371IVX4_9FIRM</name>
<dbReference type="SUPFAM" id="SSF52540">
    <property type="entry name" value="P-loop containing nucleoside triphosphate hydrolases"/>
    <property type="match status" value="1"/>
</dbReference>
<keyword evidence="6" id="KW-0547">Nucleotide-binding</keyword>
<evidence type="ECO:0000256" key="1">
    <source>
        <dbReference type="ARBA" id="ARBA00004202"/>
    </source>
</evidence>
<dbReference type="InterPro" id="IPR017871">
    <property type="entry name" value="ABC_transporter-like_CS"/>
</dbReference>
<comment type="subcellular location">
    <subcellularLocation>
        <location evidence="1">Cell membrane</location>
        <topology evidence="1">Peripheral membrane protein</topology>
    </subcellularLocation>
</comment>
<comment type="caution">
    <text evidence="17">The sequence shown here is derived from an EMBL/GenBank/DDBJ whole genome shotgun (WGS) entry which is preliminary data.</text>
</comment>
<dbReference type="InterPro" id="IPR027417">
    <property type="entry name" value="P-loop_NTPase"/>
</dbReference>
<evidence type="ECO:0000256" key="12">
    <source>
        <dbReference type="ARBA" id="ARBA00038669"/>
    </source>
</evidence>
<dbReference type="GO" id="GO:0005886">
    <property type="term" value="C:plasma membrane"/>
    <property type="evidence" value="ECO:0007669"/>
    <property type="project" value="UniProtKB-SubCell"/>
</dbReference>
<keyword evidence="5" id="KW-0533">Nickel</keyword>
<dbReference type="RefSeq" id="WP_095406002.1">
    <property type="nucleotide sequence ID" value="NZ_NOJZ02000002.1"/>
</dbReference>
<evidence type="ECO:0000256" key="15">
    <source>
        <dbReference type="ARBA" id="ARBA00048610"/>
    </source>
</evidence>
<dbReference type="CDD" id="cd03257">
    <property type="entry name" value="ABC_NikE_OppD_transporters"/>
    <property type="match status" value="1"/>
</dbReference>
<dbReference type="Gene3D" id="3.40.50.300">
    <property type="entry name" value="P-loop containing nucleotide triphosphate hydrolases"/>
    <property type="match status" value="1"/>
</dbReference>
<comment type="subunit">
    <text evidence="12">The complex is composed of two ATP-binding proteins (NikD and NikE), two transmembrane proteins (NikB and NikC) and a solute-binding protein (NikA).</text>
</comment>
<keyword evidence="8" id="KW-1278">Translocase</keyword>
<dbReference type="InterPro" id="IPR003593">
    <property type="entry name" value="AAA+_ATPase"/>
</dbReference>
<accession>A0A371IVX4</accession>
<dbReference type="EC" id="7.2.2.11" evidence="13"/>
<evidence type="ECO:0000256" key="14">
    <source>
        <dbReference type="ARBA" id="ARBA00044143"/>
    </source>
</evidence>
<dbReference type="AlphaFoldDB" id="A0A371IVX4"/>
<evidence type="ECO:0000313" key="17">
    <source>
        <dbReference type="EMBL" id="RDY24618.1"/>
    </source>
</evidence>
<keyword evidence="10" id="KW-0921">Nickel transport</keyword>
<evidence type="ECO:0000256" key="10">
    <source>
        <dbReference type="ARBA" id="ARBA00023112"/>
    </source>
</evidence>
<dbReference type="SMART" id="SM00382">
    <property type="entry name" value="AAA"/>
    <property type="match status" value="1"/>
</dbReference>
<proteinExistence type="inferred from homology"/>
<dbReference type="InterPro" id="IPR003439">
    <property type="entry name" value="ABC_transporter-like_ATP-bd"/>
</dbReference>
<evidence type="ECO:0000259" key="16">
    <source>
        <dbReference type="PROSITE" id="PS50893"/>
    </source>
</evidence>
<evidence type="ECO:0000256" key="8">
    <source>
        <dbReference type="ARBA" id="ARBA00022967"/>
    </source>
</evidence>
<dbReference type="Pfam" id="PF00005">
    <property type="entry name" value="ABC_tran"/>
    <property type="match status" value="1"/>
</dbReference>
<reference evidence="17 18" key="1">
    <citation type="journal article" date="2017" name="Genome Announc.">
        <title>Draft Genome Sequence of Romboutsia maritimum sp. nov. Strain CCRI-22766(T), Isolated from Coastal Estuarine Mud.</title>
        <authorList>
            <person name="Maheux A.F."/>
            <person name="Boudreau D.K."/>
            <person name="Berube E."/>
            <person name="Boissinot M."/>
            <person name="Raymond F."/>
            <person name="Brodeur S."/>
            <person name="Corbeil J."/>
            <person name="Brightwell G."/>
            <person name="Broda D."/>
            <person name="Omar R.F."/>
            <person name="Bergeron M.G."/>
        </authorList>
    </citation>
    <scope>NUCLEOTIDE SEQUENCE [LARGE SCALE GENOMIC DNA]</scope>
    <source>
        <strain evidence="17 18">CCRI-22766</strain>
    </source>
</reference>
<keyword evidence="7 17" id="KW-0067">ATP-binding</keyword>
<dbReference type="GO" id="GO:0016887">
    <property type="term" value="F:ATP hydrolysis activity"/>
    <property type="evidence" value="ECO:0007669"/>
    <property type="project" value="InterPro"/>
</dbReference>
<dbReference type="InterPro" id="IPR050388">
    <property type="entry name" value="ABC_Ni/Peptide_Import"/>
</dbReference>
<feature type="domain" description="ABC transporter" evidence="16">
    <location>
        <begin position="8"/>
        <end position="258"/>
    </location>
</feature>
<evidence type="ECO:0000256" key="3">
    <source>
        <dbReference type="ARBA" id="ARBA00022448"/>
    </source>
</evidence>
<gene>
    <name evidence="17" type="ORF">CHF27_002925</name>
</gene>
<evidence type="ECO:0000256" key="11">
    <source>
        <dbReference type="ARBA" id="ARBA00023136"/>
    </source>
</evidence>
<evidence type="ECO:0000256" key="5">
    <source>
        <dbReference type="ARBA" id="ARBA00022596"/>
    </source>
</evidence>
<dbReference type="OrthoDB" id="9779287at2"/>
<evidence type="ECO:0000256" key="9">
    <source>
        <dbReference type="ARBA" id="ARBA00023065"/>
    </source>
</evidence>
<comment type="similarity">
    <text evidence="2">Belongs to the ABC transporter superfamily.</text>
</comment>
<comment type="catalytic activity">
    <reaction evidence="15">
        <text>Ni(2+)(out) + ATP + H2O = Ni(2+)(in) + ADP + phosphate + H(+)</text>
        <dbReference type="Rhea" id="RHEA:15557"/>
        <dbReference type="ChEBI" id="CHEBI:15377"/>
        <dbReference type="ChEBI" id="CHEBI:15378"/>
        <dbReference type="ChEBI" id="CHEBI:30616"/>
        <dbReference type="ChEBI" id="CHEBI:43474"/>
        <dbReference type="ChEBI" id="CHEBI:49786"/>
        <dbReference type="ChEBI" id="CHEBI:456216"/>
        <dbReference type="EC" id="7.2.2.11"/>
    </reaction>
    <physiologicalReaction direction="left-to-right" evidence="15">
        <dbReference type="Rhea" id="RHEA:15558"/>
    </physiologicalReaction>
</comment>
<dbReference type="GO" id="GO:0015413">
    <property type="term" value="F:ABC-type nickel transporter activity"/>
    <property type="evidence" value="ECO:0007669"/>
    <property type="project" value="UniProtKB-EC"/>
</dbReference>
<dbReference type="PROSITE" id="PS50893">
    <property type="entry name" value="ABC_TRANSPORTER_2"/>
    <property type="match status" value="1"/>
</dbReference>
<evidence type="ECO:0000256" key="2">
    <source>
        <dbReference type="ARBA" id="ARBA00005417"/>
    </source>
</evidence>
<evidence type="ECO:0000256" key="7">
    <source>
        <dbReference type="ARBA" id="ARBA00022840"/>
    </source>
</evidence>
<keyword evidence="4" id="KW-1003">Cell membrane</keyword>
<dbReference type="GO" id="GO:0005524">
    <property type="term" value="F:ATP binding"/>
    <property type="evidence" value="ECO:0007669"/>
    <property type="project" value="UniProtKB-KW"/>
</dbReference>
<evidence type="ECO:0000256" key="6">
    <source>
        <dbReference type="ARBA" id="ARBA00022741"/>
    </source>
</evidence>
<keyword evidence="11" id="KW-0472">Membrane</keyword>
<dbReference type="FunFam" id="3.40.50.300:FF:000016">
    <property type="entry name" value="Oligopeptide ABC transporter ATP-binding component"/>
    <property type="match status" value="1"/>
</dbReference>
<evidence type="ECO:0000313" key="18">
    <source>
        <dbReference type="Proteomes" id="UP000243494"/>
    </source>
</evidence>
<protein>
    <recommendedName>
        <fullName evidence="14">Nickel import system ATP-binding protein NikD</fullName>
        <ecNumber evidence="13">7.2.2.11</ecNumber>
    </recommendedName>
</protein>
<keyword evidence="3" id="KW-0813">Transport</keyword>
<evidence type="ECO:0000256" key="13">
    <source>
        <dbReference type="ARBA" id="ARBA00039098"/>
    </source>
</evidence>
<keyword evidence="9" id="KW-0406">Ion transport</keyword>
<keyword evidence="18" id="KW-1185">Reference proteome</keyword>